<dbReference type="PANTHER" id="PTHR11947:SF3">
    <property type="entry name" value="[PYRUVATE DEHYDROGENASE (ACETYL-TRANSFERRING)] KINASE, MITOCHONDRIAL"/>
    <property type="match status" value="1"/>
</dbReference>
<dbReference type="InterPro" id="IPR036890">
    <property type="entry name" value="HATPase_C_sf"/>
</dbReference>
<keyword evidence="1" id="KW-0067">ATP-binding</keyword>
<comment type="caution">
    <text evidence="2">The sequence shown here is derived from an EMBL/GenBank/DDBJ whole genome shotgun (WGS) entry which is preliminary data.</text>
</comment>
<dbReference type="InterPro" id="IPR039028">
    <property type="entry name" value="BCKD/PDK"/>
</dbReference>
<reference evidence="2" key="1">
    <citation type="submission" date="2021-02" db="EMBL/GenBank/DDBJ databases">
        <authorList>
            <person name="Dougan E. K."/>
            <person name="Rhodes N."/>
            <person name="Thang M."/>
            <person name="Chan C."/>
        </authorList>
    </citation>
    <scope>NUCLEOTIDE SEQUENCE</scope>
</reference>
<gene>
    <name evidence="2" type="ORF">PGLA2088_LOCUS21117</name>
</gene>
<accession>A0A813JMH7</accession>
<feature type="non-terminal residue" evidence="2">
    <location>
        <position position="212"/>
    </location>
</feature>
<dbReference type="AlphaFoldDB" id="A0A813JMH7"/>
<evidence type="ECO:0000313" key="2">
    <source>
        <dbReference type="EMBL" id="CAE8678979.1"/>
    </source>
</evidence>
<comment type="similarity">
    <text evidence="1">Belongs to the PDK/BCKDK protein kinase family.</text>
</comment>
<dbReference type="PANTHER" id="PTHR11947">
    <property type="entry name" value="PYRUVATE DEHYDROGENASE KINASE"/>
    <property type="match status" value="1"/>
</dbReference>
<evidence type="ECO:0000256" key="1">
    <source>
        <dbReference type="RuleBase" id="RU366032"/>
    </source>
</evidence>
<dbReference type="GO" id="GO:0005524">
    <property type="term" value="F:ATP binding"/>
    <property type="evidence" value="ECO:0007669"/>
    <property type="project" value="UniProtKB-UniRule"/>
</dbReference>
<dbReference type="EMBL" id="CAJNNW010025728">
    <property type="protein sequence ID" value="CAE8678979.1"/>
    <property type="molecule type" value="Genomic_DNA"/>
</dbReference>
<keyword evidence="1" id="KW-0418">Kinase</keyword>
<dbReference type="EC" id="2.7.11.-" evidence="1"/>
<protein>
    <recommendedName>
        <fullName evidence="1">Protein-serine/threonine kinase</fullName>
        <ecNumber evidence="1">2.7.11.-</ecNumber>
    </recommendedName>
</protein>
<dbReference type="Gene3D" id="3.30.565.10">
    <property type="entry name" value="Histidine kinase-like ATPase, C-terminal domain"/>
    <property type="match status" value="1"/>
</dbReference>
<keyword evidence="1" id="KW-0496">Mitochondrion</keyword>
<feature type="non-terminal residue" evidence="2">
    <location>
        <position position="1"/>
    </location>
</feature>
<keyword evidence="1" id="KW-0547">Nucleotide-binding</keyword>
<organism evidence="2 3">
    <name type="scientific">Polarella glacialis</name>
    <name type="common">Dinoflagellate</name>
    <dbReference type="NCBI Taxonomy" id="89957"/>
    <lineage>
        <taxon>Eukaryota</taxon>
        <taxon>Sar</taxon>
        <taxon>Alveolata</taxon>
        <taxon>Dinophyceae</taxon>
        <taxon>Suessiales</taxon>
        <taxon>Suessiaceae</taxon>
        <taxon>Polarella</taxon>
    </lineage>
</organism>
<dbReference type="GO" id="GO:0005759">
    <property type="term" value="C:mitochondrial matrix"/>
    <property type="evidence" value="ECO:0007669"/>
    <property type="project" value="UniProtKB-SubCell"/>
</dbReference>
<sequence>LGLWQHGERLLSCPGARQQSQLPRLVAAGLQRAGMGRSFCGPAANDGEARPLTLQSIMHSTRNAGNNTENCECQAPRVRQMYVTSFKVGGFKQYAKSKERASSLIPWEQWLDRFFTLRISTNLLISHFMLQNWQLSIFAVGAQLELCELLKNSVRATVEQHNSLPPEARGTMVPIQVMVSSGAGAGGIPVEELSHVWSYLYTTAQPADTPWT</sequence>
<evidence type="ECO:0000313" key="3">
    <source>
        <dbReference type="Proteomes" id="UP000626109"/>
    </source>
</evidence>
<comment type="subcellular location">
    <subcellularLocation>
        <location evidence="1">Mitochondrion matrix</location>
    </subcellularLocation>
</comment>
<keyword evidence="1" id="KW-0808">Transferase</keyword>
<dbReference type="GO" id="GO:0004740">
    <property type="term" value="F:pyruvate dehydrogenase (acetyl-transferring) kinase activity"/>
    <property type="evidence" value="ECO:0007669"/>
    <property type="project" value="TreeGrafter"/>
</dbReference>
<proteinExistence type="inferred from homology"/>
<dbReference type="Proteomes" id="UP000626109">
    <property type="component" value="Unassembled WGS sequence"/>
</dbReference>
<dbReference type="GO" id="GO:0010906">
    <property type="term" value="P:regulation of glucose metabolic process"/>
    <property type="evidence" value="ECO:0007669"/>
    <property type="project" value="TreeGrafter"/>
</dbReference>
<name>A0A813JMH7_POLGL</name>